<dbReference type="RefSeq" id="WP_359658369.1">
    <property type="nucleotide sequence ID" value="NZ_JBEXZP010000320.1"/>
</dbReference>
<gene>
    <name evidence="2" type="ORF">ABZ508_26780</name>
</gene>
<keyword evidence="1" id="KW-0812">Transmembrane</keyword>
<proteinExistence type="predicted"/>
<reference evidence="2 3" key="1">
    <citation type="submission" date="2024-06" db="EMBL/GenBank/DDBJ databases">
        <title>The Natural Products Discovery Center: Release of the First 8490 Sequenced Strains for Exploring Actinobacteria Biosynthetic Diversity.</title>
        <authorList>
            <person name="Kalkreuter E."/>
            <person name="Kautsar S.A."/>
            <person name="Yang D."/>
            <person name="Bader C.D."/>
            <person name="Teijaro C.N."/>
            <person name="Fluegel L."/>
            <person name="Davis C.M."/>
            <person name="Simpson J.R."/>
            <person name="Lauterbach L."/>
            <person name="Steele A.D."/>
            <person name="Gui C."/>
            <person name="Meng S."/>
            <person name="Li G."/>
            <person name="Viehrig K."/>
            <person name="Ye F."/>
            <person name="Su P."/>
            <person name="Kiefer A.F."/>
            <person name="Nichols A."/>
            <person name="Cepeda A.J."/>
            <person name="Yan W."/>
            <person name="Fan B."/>
            <person name="Jiang Y."/>
            <person name="Adhikari A."/>
            <person name="Zheng C.-J."/>
            <person name="Schuster L."/>
            <person name="Cowan T.M."/>
            <person name="Smanski M.J."/>
            <person name="Chevrette M.G."/>
            <person name="De Carvalho L.P.S."/>
            <person name="Shen B."/>
        </authorList>
    </citation>
    <scope>NUCLEOTIDE SEQUENCE [LARGE SCALE GENOMIC DNA]</scope>
    <source>
        <strain evidence="2 3">NPDC006337</strain>
    </source>
</reference>
<accession>A0ABV2WCB5</accession>
<dbReference type="Proteomes" id="UP001550378">
    <property type="component" value="Unassembled WGS sequence"/>
</dbReference>
<dbReference type="EMBL" id="JBEXZR010000030">
    <property type="protein sequence ID" value="MEU0710973.1"/>
    <property type="molecule type" value="Genomic_DNA"/>
</dbReference>
<evidence type="ECO:0000313" key="3">
    <source>
        <dbReference type="Proteomes" id="UP001550378"/>
    </source>
</evidence>
<organism evidence="2 3">
    <name type="scientific">Streptomyces lavendulocolor</name>
    <dbReference type="NCBI Taxonomy" id="67316"/>
    <lineage>
        <taxon>Bacteria</taxon>
        <taxon>Bacillati</taxon>
        <taxon>Actinomycetota</taxon>
        <taxon>Actinomycetes</taxon>
        <taxon>Kitasatosporales</taxon>
        <taxon>Streptomycetaceae</taxon>
        <taxon>Streptomyces</taxon>
    </lineage>
</organism>
<feature type="transmembrane region" description="Helical" evidence="1">
    <location>
        <begin position="35"/>
        <end position="54"/>
    </location>
</feature>
<sequence>MPARTYPRRTPAAITATAATGDARGAGGTAVTRLPWWAVVLPVLAFAVLFGLIAGGGEAHATDGDPAVGRILERIQHTLAR</sequence>
<keyword evidence="3" id="KW-1185">Reference proteome</keyword>
<keyword evidence="1" id="KW-1133">Transmembrane helix</keyword>
<name>A0ABV2WCB5_9ACTN</name>
<comment type="caution">
    <text evidence="2">The sequence shown here is derived from an EMBL/GenBank/DDBJ whole genome shotgun (WGS) entry which is preliminary data.</text>
</comment>
<evidence type="ECO:0000256" key="1">
    <source>
        <dbReference type="SAM" id="Phobius"/>
    </source>
</evidence>
<keyword evidence="1" id="KW-0472">Membrane</keyword>
<protein>
    <recommendedName>
        <fullName evidence="4">Secreted protein</fullName>
    </recommendedName>
</protein>
<evidence type="ECO:0000313" key="2">
    <source>
        <dbReference type="EMBL" id="MEU0710973.1"/>
    </source>
</evidence>
<evidence type="ECO:0008006" key="4">
    <source>
        <dbReference type="Google" id="ProtNLM"/>
    </source>
</evidence>